<feature type="transmembrane region" description="Helical" evidence="1">
    <location>
        <begin position="33"/>
        <end position="51"/>
    </location>
</feature>
<evidence type="ECO:0000313" key="2">
    <source>
        <dbReference type="EMBL" id="KOG88041.1"/>
    </source>
</evidence>
<sequence length="138" mass="14180">MDEGRQKRITFGTLLGVALAAYLPTGIALGERLFTSVILAVIVFSIVNKLISSYPSEIRSAPPITLLVLGLIGIVQDSLIWLLASWLSSQLGAGLHVDDLGGAVWGGLVVRAATLACLAIPTRKAAEGEGGKGGEGGA</sequence>
<reference evidence="2 3" key="1">
    <citation type="submission" date="2015-07" db="EMBL/GenBank/DDBJ databases">
        <authorList>
            <person name="Ju K.-S."/>
            <person name="Doroghazi J.R."/>
            <person name="Metcalf W.W."/>
        </authorList>
    </citation>
    <scope>NUCLEOTIDE SEQUENCE [LARGE SCALE GENOMIC DNA]</scope>
    <source>
        <strain evidence="2 3">NRRL B-3589</strain>
    </source>
</reference>
<feature type="transmembrane region" description="Helical" evidence="1">
    <location>
        <begin position="9"/>
        <end position="27"/>
    </location>
</feature>
<gene>
    <name evidence="2" type="ORF">ADK38_22015</name>
</gene>
<organism evidence="2 3">
    <name type="scientific">Streptomyces varsoviensis</name>
    <dbReference type="NCBI Taxonomy" id="67373"/>
    <lineage>
        <taxon>Bacteria</taxon>
        <taxon>Bacillati</taxon>
        <taxon>Actinomycetota</taxon>
        <taxon>Actinomycetes</taxon>
        <taxon>Kitasatosporales</taxon>
        <taxon>Streptomycetaceae</taxon>
        <taxon>Streptomyces</taxon>
    </lineage>
</organism>
<dbReference type="EMBL" id="LGUT01001890">
    <property type="protein sequence ID" value="KOG88041.1"/>
    <property type="molecule type" value="Genomic_DNA"/>
</dbReference>
<name>A0ABR5J3U0_9ACTN</name>
<proteinExistence type="predicted"/>
<keyword evidence="3" id="KW-1185">Reference proteome</keyword>
<dbReference type="Proteomes" id="UP000037020">
    <property type="component" value="Unassembled WGS sequence"/>
</dbReference>
<feature type="transmembrane region" description="Helical" evidence="1">
    <location>
        <begin position="103"/>
        <end position="122"/>
    </location>
</feature>
<evidence type="ECO:0000256" key="1">
    <source>
        <dbReference type="SAM" id="Phobius"/>
    </source>
</evidence>
<feature type="transmembrane region" description="Helical" evidence="1">
    <location>
        <begin position="63"/>
        <end position="83"/>
    </location>
</feature>
<protein>
    <recommendedName>
        <fullName evidence="4">Integral membrane protein</fullName>
    </recommendedName>
</protein>
<keyword evidence="1" id="KW-0812">Transmembrane</keyword>
<dbReference type="RefSeq" id="WP_051776226.1">
    <property type="nucleotide sequence ID" value="NZ_JBIRHZ010000002.1"/>
</dbReference>
<dbReference type="Pfam" id="PF04020">
    <property type="entry name" value="Phage_holin_4_2"/>
    <property type="match status" value="1"/>
</dbReference>
<accession>A0ABR5J3U0</accession>
<dbReference type="InterPro" id="IPR007165">
    <property type="entry name" value="Phage_holin_4_2"/>
</dbReference>
<comment type="caution">
    <text evidence="2">The sequence shown here is derived from an EMBL/GenBank/DDBJ whole genome shotgun (WGS) entry which is preliminary data.</text>
</comment>
<keyword evidence="1" id="KW-0472">Membrane</keyword>
<keyword evidence="1" id="KW-1133">Transmembrane helix</keyword>
<evidence type="ECO:0000313" key="3">
    <source>
        <dbReference type="Proteomes" id="UP000037020"/>
    </source>
</evidence>
<evidence type="ECO:0008006" key="4">
    <source>
        <dbReference type="Google" id="ProtNLM"/>
    </source>
</evidence>